<keyword evidence="13" id="KW-1185">Reference proteome</keyword>
<evidence type="ECO:0000256" key="2">
    <source>
        <dbReference type="ARBA" id="ARBA00012438"/>
    </source>
</evidence>
<dbReference type="Gene3D" id="3.40.50.2300">
    <property type="match status" value="1"/>
</dbReference>
<evidence type="ECO:0000313" key="13">
    <source>
        <dbReference type="Proteomes" id="UP000602759"/>
    </source>
</evidence>
<keyword evidence="5" id="KW-0238">DNA-binding</keyword>
<dbReference type="InterPro" id="IPR018062">
    <property type="entry name" value="HTH_AraC-typ_CS"/>
</dbReference>
<dbReference type="Gene3D" id="1.10.287.130">
    <property type="match status" value="1"/>
</dbReference>
<evidence type="ECO:0000256" key="6">
    <source>
        <dbReference type="ARBA" id="ARBA00023163"/>
    </source>
</evidence>
<dbReference type="Gene3D" id="2.60.40.10">
    <property type="entry name" value="Immunoglobulins"/>
    <property type="match status" value="1"/>
</dbReference>
<dbReference type="SUPFAM" id="SSF46689">
    <property type="entry name" value="Homeodomain-like"/>
    <property type="match status" value="1"/>
</dbReference>
<evidence type="ECO:0000259" key="10">
    <source>
        <dbReference type="PROSITE" id="PS50109"/>
    </source>
</evidence>
<keyword evidence="8" id="KW-1133">Transmembrane helix</keyword>
<dbReference type="Pfam" id="PF07495">
    <property type="entry name" value="Y_Y_Y"/>
    <property type="match status" value="1"/>
</dbReference>
<dbReference type="Pfam" id="PF12833">
    <property type="entry name" value="HTH_18"/>
    <property type="match status" value="1"/>
</dbReference>
<evidence type="ECO:0000313" key="12">
    <source>
        <dbReference type="EMBL" id="MBD1435078.1"/>
    </source>
</evidence>
<proteinExistence type="predicted"/>
<keyword evidence="8" id="KW-0472">Membrane</keyword>
<dbReference type="InterPro" id="IPR003661">
    <property type="entry name" value="HisK_dim/P_dom"/>
</dbReference>
<reference evidence="12 13" key="1">
    <citation type="submission" date="2020-08" db="EMBL/GenBank/DDBJ databases">
        <title>Sphingobacterium sp. DN00404 isolated from aquaculture water.</title>
        <authorList>
            <person name="Zhang M."/>
        </authorList>
    </citation>
    <scope>NUCLEOTIDE SEQUENCE [LARGE SCALE GENOMIC DNA]</scope>
    <source>
        <strain evidence="12 13">DN00404</strain>
    </source>
</reference>
<feature type="modified residue" description="4-aspartylphosphate" evidence="7">
    <location>
        <position position="1252"/>
    </location>
</feature>
<comment type="caution">
    <text evidence="12">The sequence shown here is derived from an EMBL/GenBank/DDBJ whole genome shotgun (WGS) entry which is preliminary data.</text>
</comment>
<protein>
    <recommendedName>
        <fullName evidence="2">histidine kinase</fullName>
        <ecNumber evidence="2">2.7.13.3</ecNumber>
    </recommendedName>
</protein>
<dbReference type="InterPro" id="IPR011123">
    <property type="entry name" value="Y_Y_Y"/>
</dbReference>
<comment type="catalytic activity">
    <reaction evidence="1">
        <text>ATP + protein L-histidine = ADP + protein N-phospho-L-histidine.</text>
        <dbReference type="EC" id="2.7.13.3"/>
    </reaction>
</comment>
<dbReference type="InterPro" id="IPR015943">
    <property type="entry name" value="WD40/YVTN_repeat-like_dom_sf"/>
</dbReference>
<feature type="domain" description="Response regulatory" evidence="11">
    <location>
        <begin position="1204"/>
        <end position="1319"/>
    </location>
</feature>
<dbReference type="PANTHER" id="PTHR43547">
    <property type="entry name" value="TWO-COMPONENT HISTIDINE KINASE"/>
    <property type="match status" value="1"/>
</dbReference>
<dbReference type="Pfam" id="PF02518">
    <property type="entry name" value="HATPase_c"/>
    <property type="match status" value="1"/>
</dbReference>
<keyword evidence="4" id="KW-0805">Transcription regulation</keyword>
<dbReference type="PROSITE" id="PS50109">
    <property type="entry name" value="HIS_KIN"/>
    <property type="match status" value="1"/>
</dbReference>
<dbReference type="Gene3D" id="2.130.10.10">
    <property type="entry name" value="YVTN repeat-like/Quinoprotein amine dehydrogenase"/>
    <property type="match status" value="3"/>
</dbReference>
<dbReference type="SUPFAM" id="SSF55874">
    <property type="entry name" value="ATPase domain of HSP90 chaperone/DNA topoisomerase II/histidine kinase"/>
    <property type="match status" value="1"/>
</dbReference>
<dbReference type="SMART" id="SM00388">
    <property type="entry name" value="HisKA"/>
    <property type="match status" value="1"/>
</dbReference>
<keyword evidence="8" id="KW-0812">Transmembrane</keyword>
<dbReference type="Pfam" id="PF00512">
    <property type="entry name" value="HisKA"/>
    <property type="match status" value="1"/>
</dbReference>
<dbReference type="CDD" id="cd00082">
    <property type="entry name" value="HisKA"/>
    <property type="match status" value="1"/>
</dbReference>
<feature type="transmembrane region" description="Helical" evidence="8">
    <location>
        <begin position="18"/>
        <end position="37"/>
    </location>
</feature>
<dbReference type="EMBL" id="JACOIK010000019">
    <property type="protein sequence ID" value="MBD1435078.1"/>
    <property type="molecule type" value="Genomic_DNA"/>
</dbReference>
<dbReference type="InterPro" id="IPR003594">
    <property type="entry name" value="HATPase_dom"/>
</dbReference>
<keyword evidence="6" id="KW-0804">Transcription</keyword>
<dbReference type="PROSITE" id="PS50110">
    <property type="entry name" value="RESPONSE_REGULATORY"/>
    <property type="match status" value="1"/>
</dbReference>
<dbReference type="Proteomes" id="UP000602759">
    <property type="component" value="Unassembled WGS sequence"/>
</dbReference>
<evidence type="ECO:0000259" key="11">
    <source>
        <dbReference type="PROSITE" id="PS50110"/>
    </source>
</evidence>
<evidence type="ECO:0000256" key="5">
    <source>
        <dbReference type="ARBA" id="ARBA00023125"/>
    </source>
</evidence>
<accession>A0ABR7YUQ0</accession>
<dbReference type="SUPFAM" id="SSF50978">
    <property type="entry name" value="WD40 repeat-like"/>
    <property type="match status" value="1"/>
</dbReference>
<dbReference type="InterPro" id="IPR009057">
    <property type="entry name" value="Homeodomain-like_sf"/>
</dbReference>
<dbReference type="InterPro" id="IPR011006">
    <property type="entry name" value="CheY-like_superfamily"/>
</dbReference>
<organism evidence="12 13">
    <name type="scientific">Sphingobacterium micropteri</name>
    <dbReference type="NCBI Taxonomy" id="2763501"/>
    <lineage>
        <taxon>Bacteria</taxon>
        <taxon>Pseudomonadati</taxon>
        <taxon>Bacteroidota</taxon>
        <taxon>Sphingobacteriia</taxon>
        <taxon>Sphingobacteriales</taxon>
        <taxon>Sphingobacteriaceae</taxon>
        <taxon>Sphingobacterium</taxon>
    </lineage>
</organism>
<evidence type="ECO:0000256" key="3">
    <source>
        <dbReference type="ARBA" id="ARBA00022553"/>
    </source>
</evidence>
<keyword evidence="3 7" id="KW-0597">Phosphoprotein</keyword>
<dbReference type="InterPro" id="IPR036322">
    <property type="entry name" value="WD40_repeat_dom_sf"/>
</dbReference>
<feature type="domain" description="HTH araC/xylS-type" evidence="9">
    <location>
        <begin position="1353"/>
        <end position="1452"/>
    </location>
</feature>
<dbReference type="InterPro" id="IPR036097">
    <property type="entry name" value="HisK_dim/P_sf"/>
</dbReference>
<dbReference type="InterPro" id="IPR005467">
    <property type="entry name" value="His_kinase_dom"/>
</dbReference>
<dbReference type="RefSeq" id="WP_190995921.1">
    <property type="nucleotide sequence ID" value="NZ_JACOIK010000019.1"/>
</dbReference>
<dbReference type="EC" id="2.7.13.3" evidence="2"/>
<dbReference type="SMART" id="SM00387">
    <property type="entry name" value="HATPase_c"/>
    <property type="match status" value="1"/>
</dbReference>
<evidence type="ECO:0000259" key="9">
    <source>
        <dbReference type="PROSITE" id="PS01124"/>
    </source>
</evidence>
<dbReference type="InterPro" id="IPR036890">
    <property type="entry name" value="HATPase_C_sf"/>
</dbReference>
<sequence length="1456" mass="166090">MKQHLGKAVKHGVKSSRFLLAPTRLLLFLLAIFYISIPHLKAQINCKIEHYSGEDGISHGTITAVVKDCDGFLWLGTWNGLNRFDGKHFKTYKSTSNNKPYLDSERIVQLEETVGQLLWIRTYDAQVYFFDKKRERFTSVSSILTKKFNRQIIINKIFKINEELLYLASADDGLYQCIGLNSQHLDFVHIDSTQQSPVKLISNQINFLHQDSAKHIWVGAQQGLSTLSDGQETGLSSNEYIQKETIGLNVIEAREDENQIYFSTTNGILLIYNKQTHSLKKIVVSEPGTLHILLSNDKNQLYISSTKGKLFTYDIYGSHLVLIKQFNEEIKRIYEDRKGNLWLEPYYAGAILWNRELDQTKHLRSTFGRYESNVPFQCFEDRQGLLWITLKGGGFGYYNAEKEALITKNSDDFGNHLAFPQQIYSFFYDDGIIWLCSEEKGLIKLQVRDAALSKGNLAEILTKGGDPEVRSLLYDRKGRIWIGTKGGTLVVKEGEAYKTAPIVNIPKDGFSGLYSLLEDHKGNIWMATKNHGVYVASSEDNGNSYRVQNFRQNNSNLPINQIYSLLLDEDGDVWLGTFGAGLVQVIQKSNRIDFRPTPFDNEAYPEGSFDKVRHLCTDKVGNIWIATTFGLVVYDRKGEFRTFKDNRLPTANIEANDLQYILRRSNNEMWICTSGGGISRAIGDPFGRLEIENLSTQKGLSNDYVLSGIEDANGDLWFATEGGLSKYDTKIGYFFTFDSFYDRARFSFAEKTVIKTAFGEIIWGTNKGVIDISPTTFSAGRGNTTLVFSHLWVNNKEMTPNPKINGQEFHVQYTDQLILNHDQNNISLDFTIIDYRHSRHTYLYRLIGLDTTWHSNQHLNRITFTNLKPGNYLLEVKGHSDLYETAPYKSLAIIVSSPWWQTWWAYTLYIILGLSGLVLGWRILSTMLSLKNRIEIEKRVATLKMTFFTNVSHELRTPLTLILSPVKQLLNDNSLSDENQQYVGMIQRNAIRMESFINQLLDLRKVQENKFKLSLQHIDVIAVLGEVVASFQPLAKERSMLLTYQAPNDTLGIDADRDQLETIFFNILSNAFKYSPDDTTIAVTVYDKQNQIIVRIVDQGTGVSDDSLKSIFELFYIDAPTSKVHGKGSGIGLALTKELVNLHQGHIEAHNNVDRGLTISVTLPKKQDKTHNTLPESRSTSVADVSIPAVALPKETGEKTEKPLVLIVEDNEDLVRFLSQQLKRYYEVLTAEDGWIGLKLAKEHMPDLIISDIMMPHMDGITMLGKIRDNVTICHIPIVLLSAKHAIESQIEGMRYGADYYITKPFHIEFLISSIENLLKRRTQFFEALVEKREVLLKPTDVIITDMDEQFLQRVVKTVEEKMSDPEFNIDMVADHLNLGRSTFYKKFKSLTKLTPVEFVRDMRLQRAHQLLNDNLENISQVAYMVGFNNPKYFSTCFKEKYGVSPKEFSKNASET</sequence>
<dbReference type="SMART" id="SM00448">
    <property type="entry name" value="REC"/>
    <property type="match status" value="1"/>
</dbReference>
<dbReference type="SUPFAM" id="SSF101898">
    <property type="entry name" value="NHL repeat"/>
    <property type="match status" value="1"/>
</dbReference>
<dbReference type="CDD" id="cd17574">
    <property type="entry name" value="REC_OmpR"/>
    <property type="match status" value="1"/>
</dbReference>
<dbReference type="SUPFAM" id="SSF52172">
    <property type="entry name" value="CheY-like"/>
    <property type="match status" value="1"/>
</dbReference>
<feature type="domain" description="Histidine kinase" evidence="10">
    <location>
        <begin position="950"/>
        <end position="1167"/>
    </location>
</feature>
<gene>
    <name evidence="12" type="ORF">H8B06_19825</name>
</gene>
<dbReference type="Pfam" id="PF00072">
    <property type="entry name" value="Response_reg"/>
    <property type="match status" value="1"/>
</dbReference>
<dbReference type="PANTHER" id="PTHR43547:SF2">
    <property type="entry name" value="HYBRID SIGNAL TRANSDUCTION HISTIDINE KINASE C"/>
    <property type="match status" value="1"/>
</dbReference>
<dbReference type="PROSITE" id="PS00041">
    <property type="entry name" value="HTH_ARAC_FAMILY_1"/>
    <property type="match status" value="1"/>
</dbReference>
<dbReference type="Pfam" id="PF07494">
    <property type="entry name" value="Reg_prop"/>
    <property type="match status" value="2"/>
</dbReference>
<dbReference type="InterPro" id="IPR013783">
    <property type="entry name" value="Ig-like_fold"/>
</dbReference>
<evidence type="ECO:0000256" key="4">
    <source>
        <dbReference type="ARBA" id="ARBA00023015"/>
    </source>
</evidence>
<evidence type="ECO:0000256" key="1">
    <source>
        <dbReference type="ARBA" id="ARBA00000085"/>
    </source>
</evidence>
<dbReference type="InterPro" id="IPR001789">
    <property type="entry name" value="Sig_transdc_resp-reg_receiver"/>
</dbReference>
<evidence type="ECO:0000256" key="8">
    <source>
        <dbReference type="SAM" id="Phobius"/>
    </source>
</evidence>
<dbReference type="PROSITE" id="PS01124">
    <property type="entry name" value="HTH_ARAC_FAMILY_2"/>
    <property type="match status" value="1"/>
</dbReference>
<name>A0ABR7YUQ0_9SPHI</name>
<dbReference type="SUPFAM" id="SSF63829">
    <property type="entry name" value="Calcium-dependent phosphotriesterase"/>
    <property type="match status" value="2"/>
</dbReference>
<dbReference type="Gene3D" id="1.10.10.60">
    <property type="entry name" value="Homeodomain-like"/>
    <property type="match status" value="2"/>
</dbReference>
<dbReference type="PRINTS" id="PR00344">
    <property type="entry name" value="BCTRLSENSOR"/>
</dbReference>
<dbReference type="SUPFAM" id="SSF47384">
    <property type="entry name" value="Homodimeric domain of signal transducing histidine kinase"/>
    <property type="match status" value="1"/>
</dbReference>
<dbReference type="InterPro" id="IPR004358">
    <property type="entry name" value="Sig_transdc_His_kin-like_C"/>
</dbReference>
<dbReference type="SMART" id="SM00342">
    <property type="entry name" value="HTH_ARAC"/>
    <property type="match status" value="1"/>
</dbReference>
<dbReference type="Gene3D" id="3.30.565.10">
    <property type="entry name" value="Histidine kinase-like ATPase, C-terminal domain"/>
    <property type="match status" value="1"/>
</dbReference>
<evidence type="ECO:0000256" key="7">
    <source>
        <dbReference type="PROSITE-ProRule" id="PRU00169"/>
    </source>
</evidence>
<dbReference type="InterPro" id="IPR011110">
    <property type="entry name" value="Reg_prop"/>
</dbReference>
<dbReference type="InterPro" id="IPR018060">
    <property type="entry name" value="HTH_AraC"/>
</dbReference>